<dbReference type="GO" id="GO:0005737">
    <property type="term" value="C:cytoplasm"/>
    <property type="evidence" value="ECO:0007669"/>
    <property type="project" value="TreeGrafter"/>
</dbReference>
<protein>
    <submittedName>
        <fullName evidence="3">Leucine-rich repeats and IQ motif containing protein 4</fullName>
    </submittedName>
</protein>
<sequence length="406" mass="48196">MIIDCDVSISDPNSPPNRYSQAKVGIGFDKKDHRYYLVIVRNKQKDRFRLTASNVVIRGDTFVITNPKKLIMLKNVDFSIFAMFKRLARKILVNHQPLPAVPSVETILQSKMMPRSALINIVNQIKKLDNPILSNVKIESITTLRWQQIDKLWSLKNLSELTITGCKLNKIPFVLNQLKQLAHLNMSDNQIEEIPMWFTQEMHRLKTINLSHNLIRIIPYEIIRLEKCIVLDFNHNRIEHFPLSLLYHFFRNPSQYSKIDFSHNSMRAFPFYASSSLPREFDYEFHGIFKIDPNPWRKHEDYSLPKIPSERYPFEADTLYGKCLEIAINNFKLREKLFDYRQTPKQIYDHLQRVLFICHKCRKLKLRIRYETGSFYRGLNMFGFNMFGFNVLYHSVPRYLIYCSDC</sequence>
<dbReference type="Gene3D" id="3.80.10.10">
    <property type="entry name" value="Ribonuclease Inhibitor"/>
    <property type="match status" value="1"/>
</dbReference>
<dbReference type="EMBL" id="ASGP02000001">
    <property type="protein sequence ID" value="KAH9528180.1"/>
    <property type="molecule type" value="Genomic_DNA"/>
</dbReference>
<keyword evidence="4" id="KW-1185">Reference proteome</keyword>
<dbReference type="InterPro" id="IPR003591">
    <property type="entry name" value="Leu-rich_rpt_typical-subtyp"/>
</dbReference>
<dbReference type="InterPro" id="IPR001611">
    <property type="entry name" value="Leu-rich_rpt"/>
</dbReference>
<evidence type="ECO:0000256" key="2">
    <source>
        <dbReference type="ARBA" id="ARBA00022737"/>
    </source>
</evidence>
<dbReference type="Proteomes" id="UP000790347">
    <property type="component" value="Unassembled WGS sequence"/>
</dbReference>
<gene>
    <name evidence="3" type="primary">LRRIQ4</name>
    <name evidence="3" type="ORF">DERF_002147</name>
</gene>
<dbReference type="InterPro" id="IPR032675">
    <property type="entry name" value="LRR_dom_sf"/>
</dbReference>
<keyword evidence="2" id="KW-0677">Repeat</keyword>
<dbReference type="PANTHER" id="PTHR48051:SF1">
    <property type="entry name" value="RAS SUPPRESSOR PROTEIN 1"/>
    <property type="match status" value="1"/>
</dbReference>
<comment type="caution">
    <text evidence="3">The sequence shown here is derived from an EMBL/GenBank/DDBJ whole genome shotgun (WGS) entry which is preliminary data.</text>
</comment>
<proteinExistence type="predicted"/>
<dbReference type="InterPro" id="IPR050216">
    <property type="entry name" value="LRR_domain-containing"/>
</dbReference>
<dbReference type="Pfam" id="PF13855">
    <property type="entry name" value="LRR_8"/>
    <property type="match status" value="1"/>
</dbReference>
<evidence type="ECO:0000313" key="3">
    <source>
        <dbReference type="EMBL" id="KAH9528180.1"/>
    </source>
</evidence>
<keyword evidence="1" id="KW-0433">Leucine-rich repeat</keyword>
<dbReference type="PANTHER" id="PTHR48051">
    <property type="match status" value="1"/>
</dbReference>
<dbReference type="AlphaFoldDB" id="A0A922IDS8"/>
<dbReference type="SMART" id="SM00369">
    <property type="entry name" value="LRR_TYP"/>
    <property type="match status" value="2"/>
</dbReference>
<reference evidence="3" key="2">
    <citation type="journal article" date="2022" name="Res Sq">
        <title>Comparative Genomics Reveals Insights into the Divergent Evolution of Astigmatic Mites and Household Pest Adaptations.</title>
        <authorList>
            <person name="Xiong Q."/>
            <person name="Wan A.T.-Y."/>
            <person name="Liu X.-Y."/>
            <person name="Fung C.S.-H."/>
            <person name="Xiao X."/>
            <person name="Malainual N."/>
            <person name="Hou J."/>
            <person name="Wang L."/>
            <person name="Wang M."/>
            <person name="Yang K."/>
            <person name="Cui Y."/>
            <person name="Leung E."/>
            <person name="Nong W."/>
            <person name="Shin S.-K."/>
            <person name="Au S."/>
            <person name="Jeong K.Y."/>
            <person name="Chew F.T."/>
            <person name="Hui J."/>
            <person name="Leung T.F."/>
            <person name="Tungtrongchitr A."/>
            <person name="Zhong N."/>
            <person name="Liu Z."/>
            <person name="Tsui S."/>
        </authorList>
    </citation>
    <scope>NUCLEOTIDE SEQUENCE</scope>
    <source>
        <strain evidence="3">Derf</strain>
        <tissue evidence="3">Whole organism</tissue>
    </source>
</reference>
<evidence type="ECO:0000256" key="1">
    <source>
        <dbReference type="ARBA" id="ARBA00022614"/>
    </source>
</evidence>
<name>A0A922IDS8_DERFA</name>
<evidence type="ECO:0000313" key="4">
    <source>
        <dbReference type="Proteomes" id="UP000790347"/>
    </source>
</evidence>
<reference evidence="3" key="1">
    <citation type="submission" date="2013-05" db="EMBL/GenBank/DDBJ databases">
        <authorList>
            <person name="Yim A.K.Y."/>
            <person name="Chan T.F."/>
            <person name="Ji K.M."/>
            <person name="Liu X.Y."/>
            <person name="Zhou J.W."/>
            <person name="Li R.Q."/>
            <person name="Yang K.Y."/>
            <person name="Li J."/>
            <person name="Li M."/>
            <person name="Law P.T.W."/>
            <person name="Wu Y.L."/>
            <person name="Cai Z.L."/>
            <person name="Qin H."/>
            <person name="Bao Y."/>
            <person name="Leung R.K.K."/>
            <person name="Ng P.K.S."/>
            <person name="Zou J."/>
            <person name="Zhong X.J."/>
            <person name="Ran P.X."/>
            <person name="Zhong N.S."/>
            <person name="Liu Z.G."/>
            <person name="Tsui S.K.W."/>
        </authorList>
    </citation>
    <scope>NUCLEOTIDE SEQUENCE</scope>
    <source>
        <strain evidence="3">Derf</strain>
        <tissue evidence="3">Whole organism</tissue>
    </source>
</reference>
<dbReference type="SUPFAM" id="SSF52058">
    <property type="entry name" value="L domain-like"/>
    <property type="match status" value="1"/>
</dbReference>
<accession>A0A922IDS8</accession>
<organism evidence="3 4">
    <name type="scientific">Dermatophagoides farinae</name>
    <name type="common">American house dust mite</name>
    <dbReference type="NCBI Taxonomy" id="6954"/>
    <lineage>
        <taxon>Eukaryota</taxon>
        <taxon>Metazoa</taxon>
        <taxon>Ecdysozoa</taxon>
        <taxon>Arthropoda</taxon>
        <taxon>Chelicerata</taxon>
        <taxon>Arachnida</taxon>
        <taxon>Acari</taxon>
        <taxon>Acariformes</taxon>
        <taxon>Sarcoptiformes</taxon>
        <taxon>Astigmata</taxon>
        <taxon>Psoroptidia</taxon>
        <taxon>Analgoidea</taxon>
        <taxon>Pyroglyphidae</taxon>
        <taxon>Dermatophagoidinae</taxon>
        <taxon>Dermatophagoides</taxon>
    </lineage>
</organism>